<gene>
    <name evidence="1" type="ORF">RB636_40850</name>
</gene>
<sequence length="69" mass="6892">MQGLAQQGDGGGRGCHGGVVSAACRVLEVFQEGDGGFEDAGMDGGTVRRAAREAVARPAAEVSPGWGMS</sequence>
<organism evidence="1 2">
    <name type="scientific">Streptomyces chrestomyceticus</name>
    <dbReference type="NCBI Taxonomy" id="68185"/>
    <lineage>
        <taxon>Bacteria</taxon>
        <taxon>Bacillati</taxon>
        <taxon>Actinomycetota</taxon>
        <taxon>Actinomycetes</taxon>
        <taxon>Kitasatosporales</taxon>
        <taxon>Streptomycetaceae</taxon>
        <taxon>Streptomyces</taxon>
    </lineage>
</organism>
<reference evidence="1 2" key="1">
    <citation type="submission" date="2023-08" db="EMBL/GenBank/DDBJ databases">
        <authorList>
            <person name="Sharma P."/>
            <person name="Verma V."/>
            <person name="Mohan M.K."/>
            <person name="Dubey A.K."/>
        </authorList>
    </citation>
    <scope>NUCLEOTIDE SEQUENCE [LARGE SCALE GENOMIC DNA]</scope>
    <source>
        <strain evidence="1 2">ADP4</strain>
    </source>
</reference>
<evidence type="ECO:0000313" key="2">
    <source>
        <dbReference type="Proteomes" id="UP001348265"/>
    </source>
</evidence>
<keyword evidence="2" id="KW-1185">Reference proteome</keyword>
<dbReference type="RefSeq" id="WP_331790248.1">
    <property type="nucleotide sequence ID" value="NZ_JAVFKM010000049.1"/>
</dbReference>
<name>A0ABU7X6W9_9ACTN</name>
<comment type="caution">
    <text evidence="1">The sequence shown here is derived from an EMBL/GenBank/DDBJ whole genome shotgun (WGS) entry which is preliminary data.</text>
</comment>
<dbReference type="EMBL" id="JAVFKM010000049">
    <property type="protein sequence ID" value="MEF3119500.1"/>
    <property type="molecule type" value="Genomic_DNA"/>
</dbReference>
<evidence type="ECO:0000313" key="1">
    <source>
        <dbReference type="EMBL" id="MEF3119500.1"/>
    </source>
</evidence>
<accession>A0ABU7X6W9</accession>
<protein>
    <submittedName>
        <fullName evidence="1">Uncharacterized protein</fullName>
    </submittedName>
</protein>
<proteinExistence type="predicted"/>
<dbReference type="Proteomes" id="UP001348265">
    <property type="component" value="Unassembled WGS sequence"/>
</dbReference>